<evidence type="ECO:0008006" key="4">
    <source>
        <dbReference type="Google" id="ProtNLM"/>
    </source>
</evidence>
<protein>
    <recommendedName>
        <fullName evidence="4">39S ribosomal protein L39, mitochondrial</fullName>
    </recommendedName>
</protein>
<dbReference type="GO" id="GO:0006435">
    <property type="term" value="P:threonyl-tRNA aminoacylation"/>
    <property type="evidence" value="ECO:0007669"/>
    <property type="project" value="TreeGrafter"/>
</dbReference>
<dbReference type="Gene3D" id="3.30.980.10">
    <property type="entry name" value="Threonyl-trna Synthetase, Chain A, domain 2"/>
    <property type="match status" value="1"/>
</dbReference>
<gene>
    <name evidence="2" type="ORF">OSB1V03_LOCUS12436</name>
</gene>
<name>A0A7R9Q574_9ACAR</name>
<dbReference type="EMBL" id="CAJPIZ010010330">
    <property type="protein sequence ID" value="CAG2112459.1"/>
    <property type="molecule type" value="Genomic_DNA"/>
</dbReference>
<proteinExistence type="predicted"/>
<keyword evidence="3" id="KW-1185">Reference proteome</keyword>
<dbReference type="Gene3D" id="3.10.20.30">
    <property type="match status" value="1"/>
</dbReference>
<dbReference type="EMBL" id="OC864905">
    <property type="protein sequence ID" value="CAD7632029.1"/>
    <property type="molecule type" value="Genomic_DNA"/>
</dbReference>
<dbReference type="OrthoDB" id="5870821at2759"/>
<reference evidence="2" key="1">
    <citation type="submission" date="2020-11" db="EMBL/GenBank/DDBJ databases">
        <authorList>
            <person name="Tran Van P."/>
        </authorList>
    </citation>
    <scope>NUCLEOTIDE SEQUENCE</scope>
</reference>
<organism evidence="2">
    <name type="scientific">Medioppia subpectinata</name>
    <dbReference type="NCBI Taxonomy" id="1979941"/>
    <lineage>
        <taxon>Eukaryota</taxon>
        <taxon>Metazoa</taxon>
        <taxon>Ecdysozoa</taxon>
        <taxon>Arthropoda</taxon>
        <taxon>Chelicerata</taxon>
        <taxon>Arachnida</taxon>
        <taxon>Acari</taxon>
        <taxon>Acariformes</taxon>
        <taxon>Sarcoptiformes</taxon>
        <taxon>Oribatida</taxon>
        <taxon>Brachypylina</taxon>
        <taxon>Oppioidea</taxon>
        <taxon>Oppiidae</taxon>
        <taxon>Medioppia</taxon>
    </lineage>
</organism>
<dbReference type="PANTHER" id="PTHR11451:SF44">
    <property type="entry name" value="THREONINE--TRNA LIGASE, CHLOROPLASTIC_MITOCHONDRIAL 2"/>
    <property type="match status" value="1"/>
</dbReference>
<dbReference type="AlphaFoldDB" id="A0A7R9Q574"/>
<dbReference type="InterPro" id="IPR012675">
    <property type="entry name" value="Beta-grasp_dom_sf"/>
</dbReference>
<dbReference type="InterPro" id="IPR018163">
    <property type="entry name" value="Thr/Ala-tRNA-synth_IIc_edit"/>
</dbReference>
<sequence>MKLKSSLYSIECLSRHQSIRCYRFGSRVKKEGFYYPNEYQMNDKFMANDHKMSAQELRLKRNKLFDNELKRQSELVTRIEKITVSVVNPFGAEDIQTIDLMMNRFLSTPRHCGQHIHQLITERSVVALIDGKTFWDINRPLVSDCSLQFKHFKEANPHFVNKTFWRSCSLMLGSVIEKAFKDNIEVKLHSWPKPDINSGSFVYDVCVDLKDWVPRSEELRVLTAMLQKMTLEDIPFERLDANKELAKQMFEHNSIKREQIDSIAKTNGSDSVTLYRVKDHID</sequence>
<evidence type="ECO:0000256" key="1">
    <source>
        <dbReference type="ARBA" id="ARBA00022917"/>
    </source>
</evidence>
<evidence type="ECO:0000313" key="2">
    <source>
        <dbReference type="EMBL" id="CAD7632029.1"/>
    </source>
</evidence>
<dbReference type="PANTHER" id="PTHR11451">
    <property type="entry name" value="THREONINE-TRNA LIGASE"/>
    <property type="match status" value="1"/>
</dbReference>
<keyword evidence="1" id="KW-0648">Protein biosynthesis</keyword>
<dbReference type="GO" id="GO:0005739">
    <property type="term" value="C:mitochondrion"/>
    <property type="evidence" value="ECO:0007669"/>
    <property type="project" value="TreeGrafter"/>
</dbReference>
<accession>A0A7R9Q574</accession>
<evidence type="ECO:0000313" key="3">
    <source>
        <dbReference type="Proteomes" id="UP000759131"/>
    </source>
</evidence>
<dbReference type="Proteomes" id="UP000759131">
    <property type="component" value="Unassembled WGS sequence"/>
</dbReference>
<feature type="non-terminal residue" evidence="2">
    <location>
        <position position="282"/>
    </location>
</feature>
<dbReference type="GO" id="GO:0000166">
    <property type="term" value="F:nucleotide binding"/>
    <property type="evidence" value="ECO:0007669"/>
    <property type="project" value="InterPro"/>
</dbReference>
<dbReference type="GO" id="GO:0004829">
    <property type="term" value="F:threonine-tRNA ligase activity"/>
    <property type="evidence" value="ECO:0007669"/>
    <property type="project" value="TreeGrafter"/>
</dbReference>
<dbReference type="SUPFAM" id="SSF55186">
    <property type="entry name" value="ThrRS/AlaRS common domain"/>
    <property type="match status" value="1"/>
</dbReference>